<dbReference type="InterPro" id="IPR006530">
    <property type="entry name" value="YD"/>
</dbReference>
<feature type="domain" description="Teneurin-like YD-shell" evidence="3">
    <location>
        <begin position="597"/>
        <end position="693"/>
    </location>
</feature>
<dbReference type="Pfam" id="PF05593">
    <property type="entry name" value="RHS_repeat"/>
    <property type="match status" value="1"/>
</dbReference>
<dbReference type="InterPro" id="IPR045351">
    <property type="entry name" value="DUF6531"/>
</dbReference>
<evidence type="ECO:0000259" key="2">
    <source>
        <dbReference type="Pfam" id="PF20148"/>
    </source>
</evidence>
<proteinExistence type="predicted"/>
<keyword evidence="1" id="KW-0677">Repeat</keyword>
<evidence type="ECO:0008006" key="6">
    <source>
        <dbReference type="Google" id="ProtNLM"/>
    </source>
</evidence>
<evidence type="ECO:0000313" key="5">
    <source>
        <dbReference type="Proteomes" id="UP000241074"/>
    </source>
</evidence>
<dbReference type="Pfam" id="PF20148">
    <property type="entry name" value="DUF6531"/>
    <property type="match status" value="1"/>
</dbReference>
<dbReference type="Proteomes" id="UP000241074">
    <property type="component" value="Chromosome"/>
</dbReference>
<accession>A0A2P1PWP7</accession>
<sequence length="873" mass="98689">MTDRTFKQSVQRTFRAFIAMVAIMALGCQHEQTPAAGTGTDGKSAKPVASPVEPIAVSWGLADDQLAADTVKLRIAGQQPAELVLEDDYSIGNDYFCPDDRSFVIDAARGSTLRVLARAGHEDHELFSGVSDASLRRLRLPEDADRLTVELGANGPTQQSWTIDLITRQIGSDHMPLSHVILDDVDLFDGDFFPSTIDIELKGFGPSLEFERGYDADSGDALGLAGRGWTTTAESRVSFDSCGRLAIHSENGGTQHFRREAVDGESRFVPLFGFHTIVRPLKQGGYAIYAKNGYRYDYKEPDGTEWRLSRVVDTNGNEIRYVYETLAGRKVLSAASISKDRELKFRYLQRPVQGAARDGKSISQGTALFLSEVLGPDGWKLKLTQDDRGNLVRVVRSDQSGKGPTDTQYVYQDVVVGGRSLGSRLVEMRDGIGTGRRKIAYEGGRELPVLSGEVREIARTRVVATSGSTFGDMTFVYDTVEQPHGSVPRTVIVRSTGLRNKYLFNSLGLPVERHLGSVVSTSEYGGLNLRLVTRETDGNGLVTTFEYDEYGNRIFERRQLDNGRPIERSWRYVDPEKFSELGIRERVAEEFNWRGIATLYRYDPRGNRKLIVRGDFEVALEYGPRGELVKKQSSEGREWRYTYDDWGYLASEAGSDMLKKGYEHDARGRMVAEIDHAETRRRYQYDARDRWTERTKLLLDEDDFEIRKLYDDATHVTTTVLVDGRMTKATYDALDHLIRYEDGDGRVSTKTYDRSGNLTRDVDGSGKTTDYEYDSNQWMTVEDIEDGARTEFQYDRVGNILTRVIREGDAEITWEFRYEHPQYKPTWARKSSSTGVVTTLHQEFDDNGNRTAVTNEMGERVAYEFDDYDREIR</sequence>
<evidence type="ECO:0000313" key="4">
    <source>
        <dbReference type="EMBL" id="AVP99252.1"/>
    </source>
</evidence>
<evidence type="ECO:0000256" key="1">
    <source>
        <dbReference type="ARBA" id="ARBA00022737"/>
    </source>
</evidence>
<reference evidence="4 5" key="1">
    <citation type="submission" date="2018-03" db="EMBL/GenBank/DDBJ databases">
        <title>Ahniella affigens gen. nov., sp. nov., a gammaproteobacterium isolated from sandy soil near a stream.</title>
        <authorList>
            <person name="Ko Y."/>
            <person name="Kim J.-H."/>
        </authorList>
    </citation>
    <scope>NUCLEOTIDE SEQUENCE [LARGE SCALE GENOMIC DNA]</scope>
    <source>
        <strain evidence="4 5">D13</strain>
    </source>
</reference>
<dbReference type="NCBIfam" id="TIGR01643">
    <property type="entry name" value="YD_repeat_2x"/>
    <property type="match status" value="4"/>
</dbReference>
<dbReference type="EMBL" id="CP027860">
    <property type="protein sequence ID" value="AVP99252.1"/>
    <property type="molecule type" value="Genomic_DNA"/>
</dbReference>
<dbReference type="InterPro" id="IPR050708">
    <property type="entry name" value="T6SS_VgrG/RHS"/>
</dbReference>
<dbReference type="RefSeq" id="WP_106893172.1">
    <property type="nucleotide sequence ID" value="NZ_CP027860.1"/>
</dbReference>
<name>A0A2P1PWP7_9GAMM</name>
<protein>
    <recommendedName>
        <fullName evidence="6">RHS repeat protein</fullName>
    </recommendedName>
</protein>
<reference evidence="4 5" key="2">
    <citation type="submission" date="2018-03" db="EMBL/GenBank/DDBJ databases">
        <authorList>
            <person name="Keele B.F."/>
        </authorList>
    </citation>
    <scope>NUCLEOTIDE SEQUENCE [LARGE SCALE GENOMIC DNA]</scope>
    <source>
        <strain evidence="4 5">D13</strain>
    </source>
</reference>
<dbReference type="PANTHER" id="PTHR32305">
    <property type="match status" value="1"/>
</dbReference>
<keyword evidence="5" id="KW-1185">Reference proteome</keyword>
<dbReference type="InterPro" id="IPR031325">
    <property type="entry name" value="RHS_repeat"/>
</dbReference>
<gene>
    <name evidence="4" type="ORF">C7S18_19705</name>
</gene>
<dbReference type="AlphaFoldDB" id="A0A2P1PWP7"/>
<dbReference type="InterPro" id="IPR056823">
    <property type="entry name" value="TEN-like_YD-shell"/>
</dbReference>
<feature type="domain" description="DUF6531" evidence="2">
    <location>
        <begin position="183"/>
        <end position="257"/>
    </location>
</feature>
<evidence type="ECO:0000259" key="3">
    <source>
        <dbReference type="Pfam" id="PF25023"/>
    </source>
</evidence>
<dbReference type="KEGG" id="xba:C7S18_19705"/>
<organism evidence="4 5">
    <name type="scientific">Ahniella affigens</name>
    <dbReference type="NCBI Taxonomy" id="2021234"/>
    <lineage>
        <taxon>Bacteria</taxon>
        <taxon>Pseudomonadati</taxon>
        <taxon>Pseudomonadota</taxon>
        <taxon>Gammaproteobacteria</taxon>
        <taxon>Lysobacterales</taxon>
        <taxon>Rhodanobacteraceae</taxon>
        <taxon>Ahniella</taxon>
    </lineage>
</organism>
<dbReference type="PANTHER" id="PTHR32305:SF15">
    <property type="entry name" value="PROTEIN RHSA-RELATED"/>
    <property type="match status" value="1"/>
</dbReference>
<dbReference type="Gene3D" id="2.180.10.10">
    <property type="entry name" value="RHS repeat-associated core"/>
    <property type="match status" value="2"/>
</dbReference>
<dbReference type="PROSITE" id="PS51257">
    <property type="entry name" value="PROKAR_LIPOPROTEIN"/>
    <property type="match status" value="1"/>
</dbReference>
<dbReference type="OrthoDB" id="6191870at2"/>
<dbReference type="Pfam" id="PF25023">
    <property type="entry name" value="TEN_YD-shell"/>
    <property type="match status" value="1"/>
</dbReference>